<reference evidence="1 2" key="1">
    <citation type="submission" date="2024-08" db="EMBL/GenBank/DDBJ databases">
        <title>Insights into the chromosomal genome structure of Flemingia macrophylla.</title>
        <authorList>
            <person name="Ding Y."/>
            <person name="Zhao Y."/>
            <person name="Bi W."/>
            <person name="Wu M."/>
            <person name="Zhao G."/>
            <person name="Gong Y."/>
            <person name="Li W."/>
            <person name="Zhang P."/>
        </authorList>
    </citation>
    <scope>NUCLEOTIDE SEQUENCE [LARGE SCALE GENOMIC DNA]</scope>
    <source>
        <strain evidence="1">DYQJB</strain>
        <tissue evidence="1">Leaf</tissue>
    </source>
</reference>
<organism evidence="1 2">
    <name type="scientific">Flemingia macrophylla</name>
    <dbReference type="NCBI Taxonomy" id="520843"/>
    <lineage>
        <taxon>Eukaryota</taxon>
        <taxon>Viridiplantae</taxon>
        <taxon>Streptophyta</taxon>
        <taxon>Embryophyta</taxon>
        <taxon>Tracheophyta</taxon>
        <taxon>Spermatophyta</taxon>
        <taxon>Magnoliopsida</taxon>
        <taxon>eudicotyledons</taxon>
        <taxon>Gunneridae</taxon>
        <taxon>Pentapetalae</taxon>
        <taxon>rosids</taxon>
        <taxon>fabids</taxon>
        <taxon>Fabales</taxon>
        <taxon>Fabaceae</taxon>
        <taxon>Papilionoideae</taxon>
        <taxon>50 kb inversion clade</taxon>
        <taxon>NPAAA clade</taxon>
        <taxon>indigoferoid/millettioid clade</taxon>
        <taxon>Phaseoleae</taxon>
        <taxon>Flemingia</taxon>
    </lineage>
</organism>
<accession>A0ABD1NGJ9</accession>
<keyword evidence="2" id="KW-1185">Reference proteome</keyword>
<dbReference type="Proteomes" id="UP001603857">
    <property type="component" value="Unassembled WGS sequence"/>
</dbReference>
<evidence type="ECO:0000313" key="2">
    <source>
        <dbReference type="Proteomes" id="UP001603857"/>
    </source>
</evidence>
<proteinExistence type="predicted"/>
<evidence type="ECO:0000313" key="1">
    <source>
        <dbReference type="EMBL" id="KAL2347249.1"/>
    </source>
</evidence>
<comment type="caution">
    <text evidence="1">The sequence shown here is derived from an EMBL/GenBank/DDBJ whole genome shotgun (WGS) entry which is preliminary data.</text>
</comment>
<gene>
    <name evidence="1" type="ORF">Fmac_001249</name>
</gene>
<dbReference type="AlphaFoldDB" id="A0ABD1NGJ9"/>
<sequence length="117" mass="13177">MNSIFIPFFLPSATLSRPLPLPPTPPPHSTSLCRAFVVPSRQDFPPLKGVASQNGNNINIVRARSLKNEEAYSYEYQDIGDKSSRVEAWGWDPWPLWCCNRDEPIMGVFVAWACVVL</sequence>
<protein>
    <submittedName>
        <fullName evidence="1">Uncharacterized protein</fullName>
    </submittedName>
</protein>
<dbReference type="EMBL" id="JBGMDY010000001">
    <property type="protein sequence ID" value="KAL2347249.1"/>
    <property type="molecule type" value="Genomic_DNA"/>
</dbReference>
<name>A0ABD1NGJ9_9FABA</name>